<evidence type="ECO:0000313" key="1">
    <source>
        <dbReference type="EMBL" id="KIO78999.1"/>
    </source>
</evidence>
<sequence length="81" mass="9362">MGISHYGQQKVDWVRLRPLIKDALLANVGCITNLLVNGGHLKNLRRITIRMLYAIMTLINFLRTQLSDLHLRVLQPEKSRL</sequence>
<dbReference type="Proteomes" id="UP000032049">
    <property type="component" value="Unassembled WGS sequence"/>
</dbReference>
<dbReference type="EMBL" id="JXRA01000003">
    <property type="protein sequence ID" value="KIO78999.1"/>
    <property type="molecule type" value="Genomic_DNA"/>
</dbReference>
<proteinExistence type="predicted"/>
<keyword evidence="2" id="KW-1185">Reference proteome</keyword>
<protein>
    <submittedName>
        <fullName evidence="1">Uncharacterized protein</fullName>
    </submittedName>
</protein>
<dbReference type="AlphaFoldDB" id="A0A0D0G2J5"/>
<evidence type="ECO:0000313" key="2">
    <source>
        <dbReference type="Proteomes" id="UP000032049"/>
    </source>
</evidence>
<accession>A0A0D0G2J5</accession>
<comment type="caution">
    <text evidence="1">The sequence shown here is derived from an EMBL/GenBank/DDBJ whole genome shotgun (WGS) entry which is preliminary data.</text>
</comment>
<organism evidence="1 2">
    <name type="scientific">Pedobacter lusitanus</name>
    <dbReference type="NCBI Taxonomy" id="1503925"/>
    <lineage>
        <taxon>Bacteria</taxon>
        <taxon>Pseudomonadati</taxon>
        <taxon>Bacteroidota</taxon>
        <taxon>Sphingobacteriia</taxon>
        <taxon>Sphingobacteriales</taxon>
        <taxon>Sphingobacteriaceae</taxon>
        <taxon>Pedobacter</taxon>
    </lineage>
</organism>
<name>A0A0D0G2J5_9SPHI</name>
<reference evidence="1 2" key="1">
    <citation type="submission" date="2015-01" db="EMBL/GenBank/DDBJ databases">
        <title>Draft genome sequence of Pedobacter sp. NL19 isolated from sludge of an effluent treatment pond in an abandoned uranium mine.</title>
        <authorList>
            <person name="Santos T."/>
            <person name="Caetano T."/>
            <person name="Covas C."/>
            <person name="Cruz A."/>
            <person name="Mendo S."/>
        </authorList>
    </citation>
    <scope>NUCLEOTIDE SEQUENCE [LARGE SCALE GENOMIC DNA]</scope>
    <source>
        <strain evidence="1 2">NL19</strain>
    </source>
</reference>
<gene>
    <name evidence="1" type="ORF">TH53_00505</name>
</gene>